<gene>
    <name evidence="7" type="ORF">BFR47_06730</name>
</gene>
<dbReference type="RefSeq" id="WP_071474069.1">
    <property type="nucleotide sequence ID" value="NZ_MDKE01000069.1"/>
</dbReference>
<dbReference type="InterPro" id="IPR049704">
    <property type="entry name" value="Aminotrans_3_PPA_site"/>
</dbReference>
<evidence type="ECO:0000256" key="2">
    <source>
        <dbReference type="ARBA" id="ARBA00008954"/>
    </source>
</evidence>
<sequence length="440" mass="47533">MNTNELAAHWMPFTPNKGFKAKPRMLTGAKGMYWTTDDARQVLDMTAGLWCCNAGHGHPHIAEAIARQARELDYAPCFGFGHPLSFELSERLARLAPGNLNKVFYTNSGSESVETAMKMALAYHHARGLGSKQLFIGRDRGYHGVNFGGISVGGLTNNYKAFGQWIPNDHLSHTQDLERNAFSRGLPLHGGVEKANELEKLIQRHDASRIAAVIIEPITGAGGVLPPPAGYLKRIREICDQHGILLIFDEVICGFGRTGDVFASQTFDVVPDIMTTAKGLTNGAAPMGAVLAGDHIHDAVVDTAGAGVEFFHGYTYSAHPLACAAAMATLDVYEQEGLYYRGAADGEIARYLEQGLHSLKGLPGVVDIRNYSLIAAVEFEPMAGKPGATGGLIQTDAWEQGMMLRSLGDAIAMSPPLIIGKEHIDQTIGILERSIRQHFG</sequence>
<evidence type="ECO:0000313" key="8">
    <source>
        <dbReference type="Proteomes" id="UP000243073"/>
    </source>
</evidence>
<dbReference type="PANTHER" id="PTHR42684">
    <property type="entry name" value="ADENOSYLMETHIONINE-8-AMINO-7-OXONONANOATE AMINOTRANSFERASE"/>
    <property type="match status" value="1"/>
</dbReference>
<dbReference type="GO" id="GO:0030170">
    <property type="term" value="F:pyridoxal phosphate binding"/>
    <property type="evidence" value="ECO:0007669"/>
    <property type="project" value="InterPro"/>
</dbReference>
<keyword evidence="5 6" id="KW-0663">Pyridoxal phosphate</keyword>
<evidence type="ECO:0000256" key="6">
    <source>
        <dbReference type="RuleBase" id="RU003560"/>
    </source>
</evidence>
<dbReference type="PANTHER" id="PTHR42684:SF1">
    <property type="entry name" value="BETA-ALANINE--PYRUVATE AMINOTRANSFERASE"/>
    <property type="match status" value="1"/>
</dbReference>
<dbReference type="EMBL" id="MDKE01000069">
    <property type="protein sequence ID" value="OIN04293.1"/>
    <property type="molecule type" value="Genomic_DNA"/>
</dbReference>
<dbReference type="InterPro" id="IPR015422">
    <property type="entry name" value="PyrdxlP-dep_Trfase_small"/>
</dbReference>
<dbReference type="GO" id="GO:0004015">
    <property type="term" value="F:adenosylmethionine-8-amino-7-oxononanoate transaminase activity"/>
    <property type="evidence" value="ECO:0007669"/>
    <property type="project" value="TreeGrafter"/>
</dbReference>
<evidence type="ECO:0000313" key="7">
    <source>
        <dbReference type="EMBL" id="OIN04293.1"/>
    </source>
</evidence>
<evidence type="ECO:0000256" key="5">
    <source>
        <dbReference type="ARBA" id="ARBA00022898"/>
    </source>
</evidence>
<comment type="cofactor">
    <cofactor evidence="1">
        <name>pyridoxal 5'-phosphate</name>
        <dbReference type="ChEBI" id="CHEBI:597326"/>
    </cofactor>
</comment>
<organism evidence="7 8">
    <name type="scientific">Oceanisphaera psychrotolerans</name>
    <dbReference type="NCBI Taxonomy" id="1414654"/>
    <lineage>
        <taxon>Bacteria</taxon>
        <taxon>Pseudomonadati</taxon>
        <taxon>Pseudomonadota</taxon>
        <taxon>Gammaproteobacteria</taxon>
        <taxon>Aeromonadales</taxon>
        <taxon>Aeromonadaceae</taxon>
        <taxon>Oceanisphaera</taxon>
    </lineage>
</organism>
<evidence type="ECO:0000256" key="1">
    <source>
        <dbReference type="ARBA" id="ARBA00001933"/>
    </source>
</evidence>
<proteinExistence type="inferred from homology"/>
<dbReference type="GO" id="GO:0009102">
    <property type="term" value="P:biotin biosynthetic process"/>
    <property type="evidence" value="ECO:0007669"/>
    <property type="project" value="TreeGrafter"/>
</dbReference>
<dbReference type="Gene3D" id="3.90.1150.10">
    <property type="entry name" value="Aspartate Aminotransferase, domain 1"/>
    <property type="match status" value="1"/>
</dbReference>
<dbReference type="InterPro" id="IPR005814">
    <property type="entry name" value="Aminotrans_3"/>
</dbReference>
<dbReference type="PROSITE" id="PS00600">
    <property type="entry name" value="AA_TRANSFER_CLASS_3"/>
    <property type="match status" value="1"/>
</dbReference>
<dbReference type="PIRSF" id="PIRSF000521">
    <property type="entry name" value="Transaminase_4ab_Lys_Orn"/>
    <property type="match status" value="1"/>
</dbReference>
<dbReference type="AlphaFoldDB" id="A0A1J4QCH4"/>
<evidence type="ECO:0000256" key="4">
    <source>
        <dbReference type="ARBA" id="ARBA00022679"/>
    </source>
</evidence>
<dbReference type="SUPFAM" id="SSF53383">
    <property type="entry name" value="PLP-dependent transferases"/>
    <property type="match status" value="1"/>
</dbReference>
<name>A0A1J4QCH4_9GAMM</name>
<dbReference type="Gene3D" id="3.40.640.10">
    <property type="entry name" value="Type I PLP-dependent aspartate aminotransferase-like (Major domain)"/>
    <property type="match status" value="1"/>
</dbReference>
<dbReference type="InterPro" id="IPR015424">
    <property type="entry name" value="PyrdxlP-dep_Trfase"/>
</dbReference>
<keyword evidence="8" id="KW-1185">Reference proteome</keyword>
<dbReference type="Proteomes" id="UP000243073">
    <property type="component" value="Unassembled WGS sequence"/>
</dbReference>
<dbReference type="FunFam" id="3.40.640.10:FF:000014">
    <property type="entry name" value="Adenosylmethionine-8-amino-7-oxononanoate aminotransferase, probable"/>
    <property type="match status" value="1"/>
</dbReference>
<dbReference type="STRING" id="1414654.BFR47_06730"/>
<evidence type="ECO:0000256" key="3">
    <source>
        <dbReference type="ARBA" id="ARBA00022576"/>
    </source>
</evidence>
<keyword evidence="7" id="KW-0670">Pyruvate</keyword>
<dbReference type="CDD" id="cd00610">
    <property type="entry name" value="OAT_like"/>
    <property type="match status" value="1"/>
</dbReference>
<reference evidence="7 8" key="1">
    <citation type="submission" date="2016-07" db="EMBL/GenBank/DDBJ databases">
        <title>Draft Genome Sequence of Oceanisphaera psychrotolerans, isolated from coastal sediment samples.</title>
        <authorList>
            <person name="Zhuo S."/>
            <person name="Ruan Z."/>
        </authorList>
    </citation>
    <scope>NUCLEOTIDE SEQUENCE [LARGE SCALE GENOMIC DNA]</scope>
    <source>
        <strain evidence="7 8">LAM-WHM-ZC</strain>
    </source>
</reference>
<keyword evidence="3 7" id="KW-0032">Aminotransferase</keyword>
<protein>
    <submittedName>
        <fullName evidence="7">Omega amino acid--pyruvate aminotransferase</fullName>
    </submittedName>
</protein>
<dbReference type="InterPro" id="IPR015421">
    <property type="entry name" value="PyrdxlP-dep_Trfase_major"/>
</dbReference>
<dbReference type="Pfam" id="PF00202">
    <property type="entry name" value="Aminotran_3"/>
    <property type="match status" value="1"/>
</dbReference>
<keyword evidence="4 7" id="KW-0808">Transferase</keyword>
<comment type="similarity">
    <text evidence="2 6">Belongs to the class-III pyridoxal-phosphate-dependent aminotransferase family.</text>
</comment>
<comment type="caution">
    <text evidence="7">The sequence shown here is derived from an EMBL/GenBank/DDBJ whole genome shotgun (WGS) entry which is preliminary data.</text>
</comment>
<dbReference type="OrthoDB" id="9801052at2"/>
<accession>A0A1J4QCH4</accession>